<dbReference type="PROSITE" id="PS51257">
    <property type="entry name" value="PROKAR_LIPOPROTEIN"/>
    <property type="match status" value="1"/>
</dbReference>
<name>A0AAQ3UW37_PASNO</name>
<evidence type="ECO:0000313" key="2">
    <source>
        <dbReference type="Proteomes" id="UP001341281"/>
    </source>
</evidence>
<protein>
    <submittedName>
        <fullName evidence="1">Uncharacterized protein</fullName>
    </submittedName>
</protein>
<dbReference type="Proteomes" id="UP001341281">
    <property type="component" value="Chromosome 10"/>
</dbReference>
<evidence type="ECO:0000313" key="1">
    <source>
        <dbReference type="EMBL" id="WVZ99316.1"/>
    </source>
</evidence>
<proteinExistence type="predicted"/>
<gene>
    <name evidence="1" type="ORF">U9M48_044637</name>
</gene>
<sequence length="68" mass="7261">MVMYKSRTALLGRSCSSEKYMMAMYLGVGSLGCSSEYQNSSSMLELLDPLSGVIAVCMTLDGASNSSF</sequence>
<accession>A0AAQ3UW37</accession>
<dbReference type="EMBL" id="CP144754">
    <property type="protein sequence ID" value="WVZ99316.1"/>
    <property type="molecule type" value="Genomic_DNA"/>
</dbReference>
<dbReference type="AlphaFoldDB" id="A0AAQ3UW37"/>
<organism evidence="1 2">
    <name type="scientific">Paspalum notatum var. saurae</name>
    <dbReference type="NCBI Taxonomy" id="547442"/>
    <lineage>
        <taxon>Eukaryota</taxon>
        <taxon>Viridiplantae</taxon>
        <taxon>Streptophyta</taxon>
        <taxon>Embryophyta</taxon>
        <taxon>Tracheophyta</taxon>
        <taxon>Spermatophyta</taxon>
        <taxon>Magnoliopsida</taxon>
        <taxon>Liliopsida</taxon>
        <taxon>Poales</taxon>
        <taxon>Poaceae</taxon>
        <taxon>PACMAD clade</taxon>
        <taxon>Panicoideae</taxon>
        <taxon>Andropogonodae</taxon>
        <taxon>Paspaleae</taxon>
        <taxon>Paspalinae</taxon>
        <taxon>Paspalum</taxon>
    </lineage>
</organism>
<reference evidence="1 2" key="1">
    <citation type="submission" date="2024-02" db="EMBL/GenBank/DDBJ databases">
        <title>High-quality chromosome-scale genome assembly of Pensacola bahiagrass (Paspalum notatum Flugge var. saurae).</title>
        <authorList>
            <person name="Vega J.M."/>
            <person name="Podio M."/>
            <person name="Orjuela J."/>
            <person name="Siena L.A."/>
            <person name="Pessino S.C."/>
            <person name="Combes M.C."/>
            <person name="Mariac C."/>
            <person name="Albertini E."/>
            <person name="Pupilli F."/>
            <person name="Ortiz J.P.A."/>
            <person name="Leblanc O."/>
        </authorList>
    </citation>
    <scope>NUCLEOTIDE SEQUENCE [LARGE SCALE GENOMIC DNA]</scope>
    <source>
        <strain evidence="1">R1</strain>
        <tissue evidence="1">Leaf</tissue>
    </source>
</reference>
<keyword evidence="2" id="KW-1185">Reference proteome</keyword>